<sequence length="165" mass="18797">MAALRHGSLVLGRLDARLADTRGRIRRGSARHTLYGVLPGGHGGRSLPRRDPRQVREHPDGWQWPRPVPTDHRDRHQQVGHQLRQQPDHVDAQTDVNGVRDPRDSDCVRDPSIREDTALCCRRRCHGCHRRDRAVCGGDHRSRQCAGEWAALDLPSCGQQREQRD</sequence>
<dbReference type="EMBL" id="ML012835">
    <property type="protein sequence ID" value="RKO95143.1"/>
    <property type="molecule type" value="Genomic_DNA"/>
</dbReference>
<evidence type="ECO:0000256" key="1">
    <source>
        <dbReference type="SAM" id="MobiDB-lite"/>
    </source>
</evidence>
<gene>
    <name evidence="2" type="ORF">CAUPRSCDRAFT_13117</name>
</gene>
<reference evidence="3" key="1">
    <citation type="journal article" date="2018" name="Nat. Microbiol.">
        <title>Leveraging single-cell genomics to expand the fungal tree of life.</title>
        <authorList>
            <person name="Ahrendt S.R."/>
            <person name="Quandt C.A."/>
            <person name="Ciobanu D."/>
            <person name="Clum A."/>
            <person name="Salamov A."/>
            <person name="Andreopoulos B."/>
            <person name="Cheng J.F."/>
            <person name="Woyke T."/>
            <person name="Pelin A."/>
            <person name="Henrissat B."/>
            <person name="Reynolds N.K."/>
            <person name="Benny G.L."/>
            <person name="Smith M.E."/>
            <person name="James T.Y."/>
            <person name="Grigoriev I.V."/>
        </authorList>
    </citation>
    <scope>NUCLEOTIDE SEQUENCE [LARGE SCALE GENOMIC DNA]</scope>
    <source>
        <strain evidence="3">ATCC 52028</strain>
    </source>
</reference>
<feature type="compositionally biased region" description="Basic and acidic residues" evidence="1">
    <location>
        <begin position="86"/>
        <end position="107"/>
    </location>
</feature>
<feature type="region of interest" description="Disordered" evidence="1">
    <location>
        <begin position="37"/>
        <end position="107"/>
    </location>
</feature>
<proteinExistence type="predicted"/>
<evidence type="ECO:0000313" key="2">
    <source>
        <dbReference type="EMBL" id="RKO95143.1"/>
    </source>
</evidence>
<name>A0A4P9WSH6_9FUNG</name>
<evidence type="ECO:0000313" key="3">
    <source>
        <dbReference type="Proteomes" id="UP000268535"/>
    </source>
</evidence>
<protein>
    <submittedName>
        <fullName evidence="2">Uncharacterized protein</fullName>
    </submittedName>
</protein>
<feature type="compositionally biased region" description="Basic and acidic residues" evidence="1">
    <location>
        <begin position="48"/>
        <end position="60"/>
    </location>
</feature>
<dbReference type="AlphaFoldDB" id="A0A4P9WSH6"/>
<dbReference type="Proteomes" id="UP000268535">
    <property type="component" value="Unassembled WGS sequence"/>
</dbReference>
<organism evidence="2 3">
    <name type="scientific">Caulochytrium protostelioides</name>
    <dbReference type="NCBI Taxonomy" id="1555241"/>
    <lineage>
        <taxon>Eukaryota</taxon>
        <taxon>Fungi</taxon>
        <taxon>Fungi incertae sedis</taxon>
        <taxon>Chytridiomycota</taxon>
        <taxon>Chytridiomycota incertae sedis</taxon>
        <taxon>Chytridiomycetes</taxon>
        <taxon>Caulochytriales</taxon>
        <taxon>Caulochytriaceae</taxon>
        <taxon>Caulochytrium</taxon>
    </lineage>
</organism>
<accession>A0A4P9WSH6</accession>